<protein>
    <submittedName>
        <fullName evidence="1">Four helix bundle protein</fullName>
    </submittedName>
</protein>
<dbReference type="Gene3D" id="1.20.1440.60">
    <property type="entry name" value="23S rRNA-intervening sequence"/>
    <property type="match status" value="1"/>
</dbReference>
<dbReference type="InterPro" id="IPR036583">
    <property type="entry name" value="23S_rRNA_IVS_sf"/>
</dbReference>
<proteinExistence type="predicted"/>
<dbReference type="OrthoDB" id="9811959at2"/>
<dbReference type="RefSeq" id="WP_126448643.1">
    <property type="nucleotide sequence ID" value="NZ_CP034549.1"/>
</dbReference>
<dbReference type="AlphaFoldDB" id="A0A3S9N0K8"/>
<dbReference type="PANTHER" id="PTHR38471:SF2">
    <property type="entry name" value="FOUR HELIX BUNDLE PROTEIN"/>
    <property type="match status" value="1"/>
</dbReference>
<keyword evidence="2" id="KW-1185">Reference proteome</keyword>
<dbReference type="PANTHER" id="PTHR38471">
    <property type="entry name" value="FOUR HELIX BUNDLE PROTEIN"/>
    <property type="match status" value="1"/>
</dbReference>
<gene>
    <name evidence="1" type="ORF">EJ995_12090</name>
</gene>
<dbReference type="Pfam" id="PF05635">
    <property type="entry name" value="23S_rRNA_IVP"/>
    <property type="match status" value="1"/>
</dbReference>
<dbReference type="NCBIfam" id="TIGR02436">
    <property type="entry name" value="four helix bundle protein"/>
    <property type="match status" value="1"/>
</dbReference>
<accession>A0A3S9N0K8</accession>
<dbReference type="InterPro" id="IPR012657">
    <property type="entry name" value="23S_rRNA-intervening_sequence"/>
</dbReference>
<evidence type="ECO:0000313" key="1">
    <source>
        <dbReference type="EMBL" id="AZQ44928.1"/>
    </source>
</evidence>
<dbReference type="EMBL" id="CP034549">
    <property type="protein sequence ID" value="AZQ44928.1"/>
    <property type="molecule type" value="Genomic_DNA"/>
</dbReference>
<dbReference type="Proteomes" id="UP000279600">
    <property type="component" value="Chromosome"/>
</dbReference>
<dbReference type="KEGG" id="noj:EJ995_12090"/>
<dbReference type="CDD" id="cd16377">
    <property type="entry name" value="23S_rRNA_IVP_like"/>
    <property type="match status" value="1"/>
</dbReference>
<sequence>MAHYKSFEELEIWQRARIICDDVYNLYLVSDLQKDYGLWNQINKSSGSIMDNIAEGFDRDGNREFIQFLSISKASCGEAKSQLYRCFDRKYLEPQEFEDIKRKMEECKAQIAGFMKYLKNSDRKGNKYD</sequence>
<name>A0A3S9N0K8_9FLAO</name>
<reference evidence="1 2" key="1">
    <citation type="submission" date="2018-12" db="EMBL/GenBank/DDBJ databases">
        <title>Complete genome of Nonlabens sp. MJ115.</title>
        <authorList>
            <person name="Choi H.S."/>
            <person name="Jung J."/>
        </authorList>
    </citation>
    <scope>NUCLEOTIDE SEQUENCE [LARGE SCALE GENOMIC DNA]</scope>
    <source>
        <strain evidence="1 2">MJ115</strain>
    </source>
</reference>
<evidence type="ECO:0000313" key="2">
    <source>
        <dbReference type="Proteomes" id="UP000279600"/>
    </source>
</evidence>
<organism evidence="1 2">
    <name type="scientific">Nonlabens ponticola</name>
    <dbReference type="NCBI Taxonomy" id="2496866"/>
    <lineage>
        <taxon>Bacteria</taxon>
        <taxon>Pseudomonadati</taxon>
        <taxon>Bacteroidota</taxon>
        <taxon>Flavobacteriia</taxon>
        <taxon>Flavobacteriales</taxon>
        <taxon>Flavobacteriaceae</taxon>
        <taxon>Nonlabens</taxon>
    </lineage>
</organism>
<dbReference type="SUPFAM" id="SSF158446">
    <property type="entry name" value="IVS-encoded protein-like"/>
    <property type="match status" value="1"/>
</dbReference>